<dbReference type="Pfam" id="PF11645">
    <property type="entry name" value="PDDEXK_5"/>
    <property type="match status" value="2"/>
</dbReference>
<feature type="domain" description="PD(D/E)XK endonuclease" evidence="1">
    <location>
        <begin position="1"/>
        <end position="131"/>
    </location>
</feature>
<proteinExistence type="predicted"/>
<accession>A0ABD5UWN3</accession>
<dbReference type="Gene3D" id="3.40.1350.10">
    <property type="match status" value="1"/>
</dbReference>
<keyword evidence="2" id="KW-0378">Hydrolase</keyword>
<feature type="domain" description="PD(D/E)XK endonuclease" evidence="1">
    <location>
        <begin position="298"/>
        <end position="376"/>
    </location>
</feature>
<gene>
    <name evidence="2" type="ORF">ACFQE9_07935</name>
</gene>
<keyword evidence="3" id="KW-1185">Reference proteome</keyword>
<dbReference type="Proteomes" id="UP001596296">
    <property type="component" value="Unassembled WGS sequence"/>
</dbReference>
<organism evidence="2 3">
    <name type="scientific">Halopenitus salinus</name>
    <dbReference type="NCBI Taxonomy" id="1198295"/>
    <lineage>
        <taxon>Archaea</taxon>
        <taxon>Methanobacteriati</taxon>
        <taxon>Methanobacteriota</taxon>
        <taxon>Stenosarchaea group</taxon>
        <taxon>Halobacteria</taxon>
        <taxon>Halobacteriales</taxon>
        <taxon>Haloferacaceae</taxon>
        <taxon>Halopenitus</taxon>
    </lineage>
</organism>
<dbReference type="RefSeq" id="WP_379742899.1">
    <property type="nucleotide sequence ID" value="NZ_JBHSVN010000001.1"/>
</dbReference>
<evidence type="ECO:0000259" key="1">
    <source>
        <dbReference type="Pfam" id="PF11645"/>
    </source>
</evidence>
<dbReference type="InterPro" id="IPR011856">
    <property type="entry name" value="tRNA_endonuc-like_dom_sf"/>
</dbReference>
<sequence>MESHRRGDLTEQIVITELKRRCISVSTPIGDNERYDVVLEQPSGNLLRAQIKTGRLKDGVIRFKGVSQHTNSSGHVYQRYGDDVDCFLVYCYETEQTYFIDSAEVGTSMYLRVDSPRQDTNQINWAKEYRLDDQWPLENQEQELSAVSVAVDALRETDESIFTDPTGDDSRTVLFVDSHEKIRSVGIETGWLIDGRIRFVPRQSHDHYLVYCAELERLLAVNANDFDRSISFRPANTSRSFARSNSVEAYAFENNWPPEIDPVPPISSIEPLSRLADRLGEHGTEPSIVPGRNNRTLVVSHNESEYRVRVASTWIENGSLRFDADGDAVDYYALEHPEDDTFFLVPDEAFSNSISLRVEPPEIANPQINYADRFRLDRMWPP</sequence>
<comment type="caution">
    <text evidence="2">The sequence shown here is derived from an EMBL/GenBank/DDBJ whole genome shotgun (WGS) entry which is preliminary data.</text>
</comment>
<dbReference type="EMBL" id="JBHSXL010000006">
    <property type="protein sequence ID" value="MFC6892537.1"/>
    <property type="molecule type" value="Genomic_DNA"/>
</dbReference>
<protein>
    <submittedName>
        <fullName evidence="2">Group I intron-associated PD-(D/E)XK endonuclease</fullName>
    </submittedName>
</protein>
<dbReference type="AlphaFoldDB" id="A0ABD5UWN3"/>
<keyword evidence="2" id="KW-0540">Nuclease</keyword>
<reference evidence="2 3" key="1">
    <citation type="journal article" date="2019" name="Int. J. Syst. Evol. Microbiol.">
        <title>The Global Catalogue of Microorganisms (GCM) 10K type strain sequencing project: providing services to taxonomists for standard genome sequencing and annotation.</title>
        <authorList>
            <consortium name="The Broad Institute Genomics Platform"/>
            <consortium name="The Broad Institute Genome Sequencing Center for Infectious Disease"/>
            <person name="Wu L."/>
            <person name="Ma J."/>
        </authorList>
    </citation>
    <scope>NUCLEOTIDE SEQUENCE [LARGE SCALE GENOMIC DNA]</scope>
    <source>
        <strain evidence="2 3">SKJ47</strain>
    </source>
</reference>
<evidence type="ECO:0000313" key="2">
    <source>
        <dbReference type="EMBL" id="MFC6892537.1"/>
    </source>
</evidence>
<name>A0ABD5UWN3_9EURY</name>
<dbReference type="InterPro" id="IPR021671">
    <property type="entry name" value="PD(D/E)XK_Endonuc"/>
</dbReference>
<dbReference type="GO" id="GO:0004519">
    <property type="term" value="F:endonuclease activity"/>
    <property type="evidence" value="ECO:0007669"/>
    <property type="project" value="UniProtKB-KW"/>
</dbReference>
<keyword evidence="2" id="KW-0255">Endonuclease</keyword>
<evidence type="ECO:0000313" key="3">
    <source>
        <dbReference type="Proteomes" id="UP001596296"/>
    </source>
</evidence>